<evidence type="ECO:0000313" key="2">
    <source>
        <dbReference type="EMBL" id="VDL73511.1"/>
    </source>
</evidence>
<keyword evidence="3" id="KW-1185">Reference proteome</keyword>
<dbReference type="STRING" id="27835.A0A0N4Y2H9"/>
<sequence>MLAPRADEPQDRPLKVETSDSFKIERPQPKYADGRRTSAPAILWSAANLIDDKPTTSTVDSISLLQRLLERQRVLASQMTHETASPDSGIGLDHPMDSTDVHCLEPPVIQPPPAPPTIPSMMAANRNPLTATSHPTLPTPFLWPWINGSNPTRVGFAMKLRPLAPPTSGRQCDPVTQRAGIVGDFVFHEWRPP</sequence>
<dbReference type="WBParaSite" id="NBR_0000992101-mRNA-1">
    <property type="protein sequence ID" value="NBR_0000992101-mRNA-1"/>
    <property type="gene ID" value="NBR_0000992101"/>
</dbReference>
<proteinExistence type="predicted"/>
<feature type="region of interest" description="Disordered" evidence="1">
    <location>
        <begin position="77"/>
        <end position="96"/>
    </location>
</feature>
<protein>
    <submittedName>
        <fullName evidence="2 4">Uncharacterized protein</fullName>
    </submittedName>
</protein>
<feature type="compositionally biased region" description="Polar residues" evidence="1">
    <location>
        <begin position="77"/>
        <end position="86"/>
    </location>
</feature>
<evidence type="ECO:0000256" key="1">
    <source>
        <dbReference type="SAM" id="MobiDB-lite"/>
    </source>
</evidence>
<accession>A0A0N4Y2H9</accession>
<dbReference type="AlphaFoldDB" id="A0A0N4Y2H9"/>
<name>A0A0N4Y2H9_NIPBR</name>
<evidence type="ECO:0000313" key="4">
    <source>
        <dbReference type="WBParaSite" id="NBR_0000992101-mRNA-1"/>
    </source>
</evidence>
<feature type="region of interest" description="Disordered" evidence="1">
    <location>
        <begin position="1"/>
        <end position="36"/>
    </location>
</feature>
<reference evidence="2 3" key="2">
    <citation type="submission" date="2018-11" db="EMBL/GenBank/DDBJ databases">
        <authorList>
            <consortium name="Pathogen Informatics"/>
        </authorList>
    </citation>
    <scope>NUCLEOTIDE SEQUENCE [LARGE SCALE GENOMIC DNA]</scope>
</reference>
<organism evidence="4">
    <name type="scientific">Nippostrongylus brasiliensis</name>
    <name type="common">Rat hookworm</name>
    <dbReference type="NCBI Taxonomy" id="27835"/>
    <lineage>
        <taxon>Eukaryota</taxon>
        <taxon>Metazoa</taxon>
        <taxon>Ecdysozoa</taxon>
        <taxon>Nematoda</taxon>
        <taxon>Chromadorea</taxon>
        <taxon>Rhabditida</taxon>
        <taxon>Rhabditina</taxon>
        <taxon>Rhabditomorpha</taxon>
        <taxon>Strongyloidea</taxon>
        <taxon>Heligmosomidae</taxon>
        <taxon>Nippostrongylus</taxon>
    </lineage>
</organism>
<gene>
    <name evidence="2" type="ORF">NBR_LOCUS9922</name>
</gene>
<dbReference type="EMBL" id="UYSL01020223">
    <property type="protein sequence ID" value="VDL73511.1"/>
    <property type="molecule type" value="Genomic_DNA"/>
</dbReference>
<reference evidence="4" key="1">
    <citation type="submission" date="2017-02" db="UniProtKB">
        <authorList>
            <consortium name="WormBaseParasite"/>
        </authorList>
    </citation>
    <scope>IDENTIFICATION</scope>
</reference>
<evidence type="ECO:0000313" key="3">
    <source>
        <dbReference type="Proteomes" id="UP000271162"/>
    </source>
</evidence>
<dbReference type="Proteomes" id="UP000271162">
    <property type="component" value="Unassembled WGS sequence"/>
</dbReference>